<gene>
    <name evidence="2" type="ORF">COS52_03710</name>
</gene>
<keyword evidence="1" id="KW-1133">Transmembrane helix</keyword>
<name>A0A2M7BRY3_9BACT</name>
<feature type="transmembrane region" description="Helical" evidence="1">
    <location>
        <begin position="264"/>
        <end position="290"/>
    </location>
</feature>
<accession>A0A2M7BRY3</accession>
<keyword evidence="1" id="KW-0812">Transmembrane</keyword>
<feature type="transmembrane region" description="Helical" evidence="1">
    <location>
        <begin position="180"/>
        <end position="198"/>
    </location>
</feature>
<evidence type="ECO:0008006" key="4">
    <source>
        <dbReference type="Google" id="ProtNLM"/>
    </source>
</evidence>
<proteinExistence type="predicted"/>
<feature type="transmembrane region" description="Helical" evidence="1">
    <location>
        <begin position="113"/>
        <end position="140"/>
    </location>
</feature>
<dbReference type="Proteomes" id="UP000230119">
    <property type="component" value="Unassembled WGS sequence"/>
</dbReference>
<feature type="transmembrane region" description="Helical" evidence="1">
    <location>
        <begin position="296"/>
        <end position="318"/>
    </location>
</feature>
<evidence type="ECO:0000256" key="1">
    <source>
        <dbReference type="SAM" id="Phobius"/>
    </source>
</evidence>
<keyword evidence="1" id="KW-0472">Membrane</keyword>
<dbReference type="AlphaFoldDB" id="A0A2M7BRY3"/>
<comment type="caution">
    <text evidence="2">The sequence shown here is derived from an EMBL/GenBank/DDBJ whole genome shotgun (WGS) entry which is preliminary data.</text>
</comment>
<feature type="transmembrane region" description="Helical" evidence="1">
    <location>
        <begin position="325"/>
        <end position="343"/>
    </location>
</feature>
<feature type="transmembrane region" description="Helical" evidence="1">
    <location>
        <begin position="82"/>
        <end position="101"/>
    </location>
</feature>
<protein>
    <recommendedName>
        <fullName evidence="4">Glycosyltransferase RgtA/B/C/D-like domain-containing protein</fullName>
    </recommendedName>
</protein>
<dbReference type="EMBL" id="PEVA01000159">
    <property type="protein sequence ID" value="PIV08249.1"/>
    <property type="molecule type" value="Genomic_DNA"/>
</dbReference>
<organism evidence="2 3">
    <name type="scientific">Candidatus Roizmanbacteria bacterium CG03_land_8_20_14_0_80_39_12</name>
    <dbReference type="NCBI Taxonomy" id="1974847"/>
    <lineage>
        <taxon>Bacteria</taxon>
        <taxon>Candidatus Roizmaniibacteriota</taxon>
    </lineage>
</organism>
<reference evidence="3" key="1">
    <citation type="submission" date="2017-09" db="EMBL/GenBank/DDBJ databases">
        <title>Depth-based differentiation of microbial function through sediment-hosted aquifers and enrichment of novel symbionts in the deep terrestrial subsurface.</title>
        <authorList>
            <person name="Probst A.J."/>
            <person name="Ladd B."/>
            <person name="Jarett J.K."/>
            <person name="Geller-Mcgrath D.E."/>
            <person name="Sieber C.M.K."/>
            <person name="Emerson J.B."/>
            <person name="Anantharaman K."/>
            <person name="Thomas B.C."/>
            <person name="Malmstrom R."/>
            <person name="Stieglmeier M."/>
            <person name="Klingl A."/>
            <person name="Woyke T."/>
            <person name="Ryan C.M."/>
            <person name="Banfield J.F."/>
        </authorList>
    </citation>
    <scope>NUCLEOTIDE SEQUENCE [LARGE SCALE GENOMIC DNA]</scope>
</reference>
<feature type="transmembrane region" description="Helical" evidence="1">
    <location>
        <begin position="234"/>
        <end position="252"/>
    </location>
</feature>
<feature type="non-terminal residue" evidence="2">
    <location>
        <position position="345"/>
    </location>
</feature>
<feature type="transmembrane region" description="Helical" evidence="1">
    <location>
        <begin position="152"/>
        <end position="174"/>
    </location>
</feature>
<sequence>MQKLTIILGVTFTLYFALSYMSSSFPNFDSQSYNVIGVLTLNGKSVYPDPALSRHPYLPLFLYFEAVTQAVSSFLKIPQILSIKIILAFFHLLSIYAIYVLSKKNLKTTFLYAINPVSLLIIAFHGQFDIIPITCLLFAIIALQNKQFIKTILLLSFAITIKTWPILFIVLFFKRISHKYHFYLCLLPIASIIAYSLLFHTPIFSILRVLLVYQGVGGIWGFGKVLSLLSVGRLALLIYKVVFVVGILLYSYKLKKTQIKEELLELLLLFFIFTPGFGLQWFLWLIPFLFLTKKPFAHLFMTAITLCLLVAYSSWAPLNIFSSQIVNSVLFLMWPLFIIYFFLFF</sequence>
<evidence type="ECO:0000313" key="2">
    <source>
        <dbReference type="EMBL" id="PIV08249.1"/>
    </source>
</evidence>
<evidence type="ECO:0000313" key="3">
    <source>
        <dbReference type="Proteomes" id="UP000230119"/>
    </source>
</evidence>